<proteinExistence type="predicted"/>
<gene>
    <name evidence="1" type="ORF">WMO41_07750</name>
</gene>
<sequence length="72" mass="8410">MKLMKMKNAWSRFAAHHPKFPLFLNAIVRKGIQEGTIFEFKVTSPDGQELVTNMRLSSEDIELWKEISEAMR</sequence>
<evidence type="ECO:0000313" key="2">
    <source>
        <dbReference type="Proteomes" id="UP001437460"/>
    </source>
</evidence>
<dbReference type="EMBL" id="JBBMFJ010000013">
    <property type="protein sequence ID" value="MEQ2563057.1"/>
    <property type="molecule type" value="Genomic_DNA"/>
</dbReference>
<reference evidence="1 2" key="1">
    <citation type="submission" date="2024-03" db="EMBL/GenBank/DDBJ databases">
        <title>Human intestinal bacterial collection.</title>
        <authorList>
            <person name="Pauvert C."/>
            <person name="Hitch T.C.A."/>
            <person name="Clavel T."/>
        </authorList>
    </citation>
    <scope>NUCLEOTIDE SEQUENCE [LARGE SCALE GENOMIC DNA]</scope>
    <source>
        <strain evidence="1 2">CLA-AP-H27</strain>
    </source>
</reference>
<dbReference type="RefSeq" id="WP_349229266.1">
    <property type="nucleotide sequence ID" value="NZ_JBBMFJ010000013.1"/>
</dbReference>
<organism evidence="1 2">
    <name type="scientific">Ventrimonas faecis</name>
    <dbReference type="NCBI Taxonomy" id="3133170"/>
    <lineage>
        <taxon>Bacteria</taxon>
        <taxon>Bacillati</taxon>
        <taxon>Bacillota</taxon>
        <taxon>Clostridia</taxon>
        <taxon>Lachnospirales</taxon>
        <taxon>Lachnospiraceae</taxon>
        <taxon>Ventrimonas</taxon>
    </lineage>
</organism>
<keyword evidence="2" id="KW-1185">Reference proteome</keyword>
<name>A0ABV1HMK0_9FIRM</name>
<comment type="caution">
    <text evidence="1">The sequence shown here is derived from an EMBL/GenBank/DDBJ whole genome shotgun (WGS) entry which is preliminary data.</text>
</comment>
<accession>A0ABV1HMK0</accession>
<protein>
    <submittedName>
        <fullName evidence="1">Uncharacterized protein</fullName>
    </submittedName>
</protein>
<dbReference type="Proteomes" id="UP001437460">
    <property type="component" value="Unassembled WGS sequence"/>
</dbReference>
<evidence type="ECO:0000313" key="1">
    <source>
        <dbReference type="EMBL" id="MEQ2563057.1"/>
    </source>
</evidence>